<evidence type="ECO:0008006" key="3">
    <source>
        <dbReference type="Google" id="ProtNLM"/>
    </source>
</evidence>
<proteinExistence type="predicted"/>
<protein>
    <recommendedName>
        <fullName evidence="3">Wadjet protein JetD C-terminal domain-containing protein</fullName>
    </recommendedName>
</protein>
<dbReference type="STRING" id="1602171.ST44_00855"/>
<dbReference type="OrthoDB" id="9811427at2"/>
<name>A0A0D0IYT2_9BACT</name>
<keyword evidence="2" id="KW-1185">Reference proteome</keyword>
<organism evidence="1 2">
    <name type="scientific">Prevotella pectinovora</name>
    <dbReference type="NCBI Taxonomy" id="1602169"/>
    <lineage>
        <taxon>Bacteria</taxon>
        <taxon>Pseudomonadati</taxon>
        <taxon>Bacteroidota</taxon>
        <taxon>Bacteroidia</taxon>
        <taxon>Bacteroidales</taxon>
        <taxon>Prevotellaceae</taxon>
        <taxon>Prevotella</taxon>
    </lineage>
</organism>
<dbReference type="AlphaFoldDB" id="A0A0D0IYT2"/>
<gene>
    <name evidence="1" type="ORF">ST44_00855</name>
</gene>
<dbReference type="Proteomes" id="UP000032046">
    <property type="component" value="Unassembled WGS sequence"/>
</dbReference>
<accession>A0A0D0IYT2</accession>
<reference evidence="1 2" key="1">
    <citation type="submission" date="2015-01" db="EMBL/GenBank/DDBJ databases">
        <title>Comparative genomics of non-oral Prevotella species.</title>
        <authorList>
            <person name="Accetto T."/>
            <person name="Nograsek B."/>
            <person name="Avgustin G."/>
        </authorList>
    </citation>
    <scope>NUCLEOTIDE SEQUENCE [LARGE SCALE GENOMIC DNA]</scope>
    <source>
        <strain evidence="1 2">P5-119</strain>
    </source>
</reference>
<evidence type="ECO:0000313" key="2">
    <source>
        <dbReference type="Proteomes" id="UP000032046"/>
    </source>
</evidence>
<evidence type="ECO:0000313" key="1">
    <source>
        <dbReference type="EMBL" id="KIP64864.1"/>
    </source>
</evidence>
<sequence length="290" mass="33075">MKITRSLIDKLIALSNGESLPACRLTGEWVNELVRDGILVSSSRGSKRSLKAVDRESFVKALARIDERFADLKKTRNLLMDDGSSGGALRASQAADSGNSKLKMRRSFPGFLVNSYEAIDAQLNGRSCVILPEEGSCVFVSDWERFVIPSDVIVVGIENPENFRFIRQQRYLFESCLPGKQLLFVSRYPQSCDLRNWLMGIGNPYVHFGDYDLAGIRIFITEFHRYLPDRSSYLIPSDVEERLRNGSTERFQGNYYENRHLSSDIPELQALIDLIMKYHKGYDQEGYISF</sequence>
<dbReference type="EMBL" id="JXQK01000010">
    <property type="protein sequence ID" value="KIP64864.1"/>
    <property type="molecule type" value="Genomic_DNA"/>
</dbReference>
<dbReference type="RefSeq" id="WP_042517280.1">
    <property type="nucleotide sequence ID" value="NZ_JXQI01000025.1"/>
</dbReference>
<comment type="caution">
    <text evidence="1">The sequence shown here is derived from an EMBL/GenBank/DDBJ whole genome shotgun (WGS) entry which is preliminary data.</text>
</comment>